<dbReference type="GO" id="GO:0090374">
    <property type="term" value="P:oligopeptide export from mitochondrion"/>
    <property type="evidence" value="ECO:0007669"/>
    <property type="project" value="TreeGrafter"/>
</dbReference>
<dbReference type="GO" id="GO:0015421">
    <property type="term" value="F:ABC-type oligopeptide transporter activity"/>
    <property type="evidence" value="ECO:0007669"/>
    <property type="project" value="TreeGrafter"/>
</dbReference>
<feature type="transmembrane region" description="Helical" evidence="8">
    <location>
        <begin position="798"/>
        <end position="817"/>
    </location>
</feature>
<keyword evidence="7 8" id="KW-0472">Membrane</keyword>
<comment type="similarity">
    <text evidence="2">Belongs to the ABC transporter superfamily. ABCB family. Multidrug resistance exporter (TC 3.A.1.201) subfamily.</text>
</comment>
<dbReference type="PANTHER" id="PTHR43394:SF27">
    <property type="entry name" value="ATP-DEPENDENT TRANSLOCASE ABCB1-LIKE"/>
    <property type="match status" value="1"/>
</dbReference>
<dbReference type="PROSITE" id="PS50893">
    <property type="entry name" value="ABC_TRANSPORTER_2"/>
    <property type="match status" value="2"/>
</dbReference>
<dbReference type="InterPro" id="IPR039421">
    <property type="entry name" value="Type_1_exporter"/>
</dbReference>
<dbReference type="InterPro" id="IPR027417">
    <property type="entry name" value="P-loop_NTPase"/>
</dbReference>
<feature type="transmembrane region" description="Helical" evidence="8">
    <location>
        <begin position="58"/>
        <end position="91"/>
    </location>
</feature>
<proteinExistence type="inferred from homology"/>
<dbReference type="InterPro" id="IPR003439">
    <property type="entry name" value="ABC_transporter-like_ATP-bd"/>
</dbReference>
<dbReference type="InterPro" id="IPR003593">
    <property type="entry name" value="AAA+_ATPase"/>
</dbReference>
<dbReference type="PROSITE" id="PS00211">
    <property type="entry name" value="ABC_TRANSPORTER_1"/>
    <property type="match status" value="2"/>
</dbReference>
<feature type="transmembrane region" description="Helical" evidence="8">
    <location>
        <begin position="539"/>
        <end position="564"/>
    </location>
</feature>
<dbReference type="InterPro" id="IPR011527">
    <property type="entry name" value="ABC1_TM_dom"/>
</dbReference>
<evidence type="ECO:0000256" key="1">
    <source>
        <dbReference type="ARBA" id="ARBA00004141"/>
    </source>
</evidence>
<dbReference type="Proteomes" id="UP000237271">
    <property type="component" value="Unassembled WGS sequence"/>
</dbReference>
<organism evidence="11 12">
    <name type="scientific">Phytophthora palmivora</name>
    <dbReference type="NCBI Taxonomy" id="4796"/>
    <lineage>
        <taxon>Eukaryota</taxon>
        <taxon>Sar</taxon>
        <taxon>Stramenopiles</taxon>
        <taxon>Oomycota</taxon>
        <taxon>Peronosporomycetes</taxon>
        <taxon>Peronosporales</taxon>
        <taxon>Peronosporaceae</taxon>
        <taxon>Phytophthora</taxon>
    </lineage>
</organism>
<evidence type="ECO:0000256" key="2">
    <source>
        <dbReference type="ARBA" id="ARBA00007577"/>
    </source>
</evidence>
<evidence type="ECO:0000256" key="6">
    <source>
        <dbReference type="ARBA" id="ARBA00022989"/>
    </source>
</evidence>
<feature type="transmembrane region" description="Helical" evidence="8">
    <location>
        <begin position="684"/>
        <end position="704"/>
    </location>
</feature>
<keyword evidence="5" id="KW-0067">ATP-binding</keyword>
<dbReference type="InterPro" id="IPR017871">
    <property type="entry name" value="ABC_transporter-like_CS"/>
</dbReference>
<feature type="transmembrane region" description="Helical" evidence="8">
    <location>
        <begin position="158"/>
        <end position="179"/>
    </location>
</feature>
<feature type="transmembrane region" description="Helical" evidence="8">
    <location>
        <begin position="1414"/>
        <end position="1433"/>
    </location>
</feature>
<dbReference type="FunFam" id="3.40.50.300:FF:000251">
    <property type="entry name" value="ABC transporter B family member 19"/>
    <property type="match status" value="2"/>
</dbReference>
<feature type="transmembrane region" description="Helical" evidence="8">
    <location>
        <begin position="584"/>
        <end position="604"/>
    </location>
</feature>
<dbReference type="Pfam" id="PF00664">
    <property type="entry name" value="ABC_membrane"/>
    <property type="match status" value="3"/>
</dbReference>
<keyword evidence="6 8" id="KW-1133">Transmembrane helix</keyword>
<evidence type="ECO:0000259" key="9">
    <source>
        <dbReference type="PROSITE" id="PS50893"/>
    </source>
</evidence>
<protein>
    <submittedName>
        <fullName evidence="11">Multidrug resistance protein ABC Superfamily</fullName>
    </submittedName>
</protein>
<feature type="domain" description="ABC transmembrane type-1" evidence="10">
    <location>
        <begin position="540"/>
        <end position="825"/>
    </location>
</feature>
<keyword evidence="4" id="KW-0547">Nucleotide-binding</keyword>
<feature type="transmembrane region" description="Helical" evidence="8">
    <location>
        <begin position="1308"/>
        <end position="1325"/>
    </location>
</feature>
<evidence type="ECO:0000313" key="12">
    <source>
        <dbReference type="Proteomes" id="UP000237271"/>
    </source>
</evidence>
<dbReference type="Gene3D" id="3.40.50.300">
    <property type="entry name" value="P-loop containing nucleotide triphosphate hydrolases"/>
    <property type="match status" value="3"/>
</dbReference>
<evidence type="ECO:0000313" key="11">
    <source>
        <dbReference type="EMBL" id="POM57836.1"/>
    </source>
</evidence>
<evidence type="ECO:0000256" key="7">
    <source>
        <dbReference type="ARBA" id="ARBA00023136"/>
    </source>
</evidence>
<dbReference type="GO" id="GO:0005743">
    <property type="term" value="C:mitochondrial inner membrane"/>
    <property type="evidence" value="ECO:0007669"/>
    <property type="project" value="TreeGrafter"/>
</dbReference>
<feature type="transmembrane region" description="Helical" evidence="8">
    <location>
        <begin position="764"/>
        <end position="786"/>
    </location>
</feature>
<dbReference type="InterPro" id="IPR036640">
    <property type="entry name" value="ABC1_TM_sf"/>
</dbReference>
<gene>
    <name evidence="11" type="ORF">PHPALM_37602</name>
</gene>
<evidence type="ECO:0000256" key="8">
    <source>
        <dbReference type="SAM" id="Phobius"/>
    </source>
</evidence>
<dbReference type="CDD" id="cd18578">
    <property type="entry name" value="ABC_6TM_Pgp_ABCB1_D2_like"/>
    <property type="match status" value="2"/>
</dbReference>
<keyword evidence="12" id="KW-1185">Reference proteome</keyword>
<feature type="transmembrane region" description="Helical" evidence="8">
    <location>
        <begin position="1331"/>
        <end position="1349"/>
    </location>
</feature>
<dbReference type="CDD" id="cd18577">
    <property type="entry name" value="ABC_6TM_Pgp_ABCB1_D1_like"/>
    <property type="match status" value="1"/>
</dbReference>
<reference evidence="11 12" key="1">
    <citation type="journal article" date="2017" name="Genome Biol. Evol.">
        <title>Phytophthora megakarya and P. palmivora, closely related causal agents of cacao black pod rot, underwent increases in genome sizes and gene numbers by different mechanisms.</title>
        <authorList>
            <person name="Ali S.S."/>
            <person name="Shao J."/>
            <person name="Lary D.J."/>
            <person name="Kronmiller B."/>
            <person name="Shen D."/>
            <person name="Strem M.D."/>
            <person name="Amoako-Attah I."/>
            <person name="Akrofi A.Y."/>
            <person name="Begoude B.A."/>
            <person name="Ten Hoopen G.M."/>
            <person name="Coulibaly K."/>
            <person name="Kebe B.I."/>
            <person name="Melnick R.L."/>
            <person name="Guiltinan M.J."/>
            <person name="Tyler B.M."/>
            <person name="Meinhardt L.W."/>
            <person name="Bailey B.A."/>
        </authorList>
    </citation>
    <scope>NUCLEOTIDE SEQUENCE [LARGE SCALE GENOMIC DNA]</scope>
    <source>
        <strain evidence="12">sbr112.9</strain>
    </source>
</reference>
<feature type="domain" description="ABC transporter" evidence="9">
    <location>
        <begin position="861"/>
        <end position="1099"/>
    </location>
</feature>
<feature type="domain" description="ABC transmembrane type-1" evidence="10">
    <location>
        <begin position="1176"/>
        <end position="1471"/>
    </location>
</feature>
<feature type="non-terminal residue" evidence="11">
    <location>
        <position position="1552"/>
    </location>
</feature>
<evidence type="ECO:0000259" key="10">
    <source>
        <dbReference type="PROSITE" id="PS50929"/>
    </source>
</evidence>
<feature type="domain" description="ABC transmembrane type-1" evidence="10">
    <location>
        <begin position="1"/>
        <end position="221"/>
    </location>
</feature>
<sequence>MEEKITTRLRTDNFRGLCRQNVGFFDEKENATGALTADLATNATKVSLLSGESQSAFFQAVFTLVAALVISFGFGSWLLSLIMLALIPMLLFGEAARMKEMEGAGLISDDLAVPGAHASEVLGNIRTVASLGIEKRSADVFDVLLLEPLRKGRKEAQINGLSLGFSSFILMATNALIFWFGAKKVDDGTIGFGDMMRTLMAITMSMQTVSMATKFLSDAPKAFKAGSTIFAIRDRIAPIDSFSPDGEDISFRYPTRPEINVLKHYKLTIEPGQTVAFCGPSGGGKSTIISLIERFYDPVVGDVLLDGYNIKDLNLGWLRSQIGLVGQEPTLFIGTIAENIAYGLAEQPSQQEIEEAAKMANAHDFITQFPEGYDTQVGMKGEQLSGGQKQRIAIARAILKNPNILLLDEATSALDSESEKVVQEALDKVVALKRRTTIVIAHRLSTIRRADKICVVSGGKIAEQGTHQELLQLNGIYAAQVTMSPRPKSPHETPYTALLTPRGSFNKAKTSKFHPHNDDHGLPFLSLYRFATAADKLQLVLGAIMAGLNGAIFPCMALVFGTAIDAFAQADGGVDRDAVNRAALYYFLIAIALFITDCLAYILFCNSAEKQMKALRAQVFTHMLYMDVSWYDRSDAFELTSRITGDTVKIKDGMGQKLGDSIKFTCQFFVGYIIGFARGWDMSLVMACVMPIMVLSLKYMVRLFRKRAVLSQKMYAEAGAVAEETLGSIRTVASLNGEKRAIEKYNERAILVETGNIAISKRSACVFGCMMGSIWLMYAAGLWYGGSKVAKAEASPGTVFQAFFGVLMGTISLSQISPNITAVAEAKGAAAEIYKILDTQSAINASKEDEGDRPNSCVGRIQALGVNFTYPSRPDVQILNDYNVTIEPGQTVAFVGASGGGKSTLISLLERFYDPQEGTILLDGRDVKTLNVKWLRSQIGLVSQEPVLFATTIFENIAAGGNGITRDEVVAAAKLANAHTFIMSLPEQYDTLVGEKGVSLSGGQKQRVAIARAIVREPKILVLDEATSALDNESERVVQAALNNLMDKTHMTTLVIAHRLSTIRRADKIVVVNAGHVVEEGSHDELVAIEHGIYQNLYRIQEEKNQEEAEAAANALLQAGNDGAVKMPRKLSSRSIGSELLPGSAAPKEIQDSVTEGKFTIVDALEFSRPERKFFVTGLIAASINGFSMPCSAILISEMVASMTTAYTNYQTYGLQSYLDHLSSDITIYGVSYIAGAVVLFVTNATQNFCFRYMAEKLTSRLRGIHFSALCRQNIAFFDEKKNATGALAADLSTNATKVAMISGDSQGRVVQAAFTFIAALVISFTTGSWLLTLVMLAVFPLLIIGQVIRMRHVRQGIVLTDELADVGAHASEALSNIRTVVSMGLEKSMAGKFNDLLEEPLASGRREARLNGVALGFSSFIVFATYALVFWYGGKLVDGGDITFAKLIRTLMAIMMSAQGVGSAASFLGDSDNAVKAGKAIVAIKNLEPPIDSFDESGLQPAHLEGKIEFKNVAFRYPTRPEVTVLKNYNLTIEAGQTVAFCGPSGGGKST</sequence>
<dbReference type="GO" id="GO:0016887">
    <property type="term" value="F:ATP hydrolysis activity"/>
    <property type="evidence" value="ECO:0007669"/>
    <property type="project" value="InterPro"/>
</dbReference>
<dbReference type="PANTHER" id="PTHR43394">
    <property type="entry name" value="ATP-DEPENDENT PERMEASE MDL1, MITOCHONDRIAL"/>
    <property type="match status" value="1"/>
</dbReference>
<dbReference type="CDD" id="cd03249">
    <property type="entry name" value="ABC_MTABC3_MDL1_MDL2"/>
    <property type="match status" value="2"/>
</dbReference>
<dbReference type="OrthoDB" id="6500128at2759"/>
<feature type="transmembrane region" description="Helical" evidence="8">
    <location>
        <begin position="1448"/>
        <end position="1470"/>
    </location>
</feature>
<evidence type="ECO:0000256" key="4">
    <source>
        <dbReference type="ARBA" id="ARBA00022741"/>
    </source>
</evidence>
<dbReference type="Gene3D" id="1.20.1560.10">
    <property type="entry name" value="ABC transporter type 1, transmembrane domain"/>
    <property type="match status" value="2"/>
</dbReference>
<accession>A0A2P4WX16</accession>
<dbReference type="PROSITE" id="PS50929">
    <property type="entry name" value="ABC_TM1F"/>
    <property type="match status" value="3"/>
</dbReference>
<feature type="transmembrane region" description="Helical" evidence="8">
    <location>
        <begin position="1226"/>
        <end position="1245"/>
    </location>
</feature>
<feature type="domain" description="ABC transporter" evidence="9">
    <location>
        <begin position="244"/>
        <end position="483"/>
    </location>
</feature>
<comment type="subcellular location">
    <subcellularLocation>
        <location evidence="1">Membrane</location>
        <topology evidence="1">Multi-pass membrane protein</topology>
    </subcellularLocation>
</comment>
<dbReference type="SUPFAM" id="SSF90123">
    <property type="entry name" value="ABC transporter transmembrane region"/>
    <property type="match status" value="3"/>
</dbReference>
<name>A0A2P4WX16_9STRA</name>
<dbReference type="SMART" id="SM00382">
    <property type="entry name" value="AAA"/>
    <property type="match status" value="2"/>
</dbReference>
<dbReference type="GO" id="GO:0005524">
    <property type="term" value="F:ATP binding"/>
    <property type="evidence" value="ECO:0007669"/>
    <property type="project" value="UniProtKB-KW"/>
</dbReference>
<dbReference type="SUPFAM" id="SSF52540">
    <property type="entry name" value="P-loop containing nucleoside triphosphate hydrolases"/>
    <property type="match status" value="3"/>
</dbReference>
<feature type="transmembrane region" description="Helical" evidence="8">
    <location>
        <begin position="1174"/>
        <end position="1196"/>
    </location>
</feature>
<dbReference type="Pfam" id="PF00005">
    <property type="entry name" value="ABC_tran"/>
    <property type="match status" value="2"/>
</dbReference>
<keyword evidence="3 8" id="KW-0812">Transmembrane</keyword>
<dbReference type="EMBL" id="NCKW01020483">
    <property type="protein sequence ID" value="POM57836.1"/>
    <property type="molecule type" value="Genomic_DNA"/>
</dbReference>
<evidence type="ECO:0000256" key="3">
    <source>
        <dbReference type="ARBA" id="ARBA00022692"/>
    </source>
</evidence>
<dbReference type="FunFam" id="1.20.1560.10:FF:000302">
    <property type="entry name" value="Uncharacterized protein"/>
    <property type="match status" value="1"/>
</dbReference>
<comment type="caution">
    <text evidence="11">The sequence shown here is derived from an EMBL/GenBank/DDBJ whole genome shotgun (WGS) entry which is preliminary data.</text>
</comment>
<evidence type="ECO:0000256" key="5">
    <source>
        <dbReference type="ARBA" id="ARBA00022840"/>
    </source>
</evidence>